<feature type="non-terminal residue" evidence="2">
    <location>
        <position position="35"/>
    </location>
</feature>
<feature type="compositionally biased region" description="Basic and acidic residues" evidence="1">
    <location>
        <begin position="16"/>
        <end position="26"/>
    </location>
</feature>
<proteinExistence type="predicted"/>
<dbReference type="AlphaFoldDB" id="A0A6J4R5H9"/>
<protein>
    <submittedName>
        <fullName evidence="2">Uncharacterized protein</fullName>
    </submittedName>
</protein>
<reference evidence="2" key="1">
    <citation type="submission" date="2020-02" db="EMBL/GenBank/DDBJ databases">
        <authorList>
            <person name="Meier V. D."/>
        </authorList>
    </citation>
    <scope>NUCLEOTIDE SEQUENCE</scope>
    <source>
        <strain evidence="2">AVDCRST_MAG14</strain>
    </source>
</reference>
<organism evidence="2">
    <name type="scientific">uncultured Rubrobacteraceae bacterium</name>
    <dbReference type="NCBI Taxonomy" id="349277"/>
    <lineage>
        <taxon>Bacteria</taxon>
        <taxon>Bacillati</taxon>
        <taxon>Actinomycetota</taxon>
        <taxon>Rubrobacteria</taxon>
        <taxon>Rubrobacterales</taxon>
        <taxon>Rubrobacteraceae</taxon>
        <taxon>environmental samples</taxon>
    </lineage>
</organism>
<dbReference type="EMBL" id="CADCVG010000069">
    <property type="protein sequence ID" value="CAA9456251.1"/>
    <property type="molecule type" value="Genomic_DNA"/>
</dbReference>
<sequence length="35" mass="3599">ESGDQHGRGAAADLAGDGRGDRDRRGGQGLHARLL</sequence>
<evidence type="ECO:0000256" key="1">
    <source>
        <dbReference type="SAM" id="MobiDB-lite"/>
    </source>
</evidence>
<feature type="region of interest" description="Disordered" evidence="1">
    <location>
        <begin position="1"/>
        <end position="35"/>
    </location>
</feature>
<accession>A0A6J4R5H9</accession>
<evidence type="ECO:0000313" key="2">
    <source>
        <dbReference type="EMBL" id="CAA9456251.1"/>
    </source>
</evidence>
<gene>
    <name evidence="2" type="ORF">AVDCRST_MAG14-1657</name>
</gene>
<name>A0A6J4R5H9_9ACTN</name>
<feature type="non-terminal residue" evidence="2">
    <location>
        <position position="1"/>
    </location>
</feature>